<evidence type="ECO:0000259" key="1">
    <source>
        <dbReference type="Pfam" id="PF01037"/>
    </source>
</evidence>
<dbReference type="SUPFAM" id="SSF46785">
    <property type="entry name" value="Winged helix' DNA-binding domain"/>
    <property type="match status" value="1"/>
</dbReference>
<dbReference type="SMART" id="SM00344">
    <property type="entry name" value="HTH_ASNC"/>
    <property type="match status" value="1"/>
</dbReference>
<comment type="caution">
    <text evidence="2">The sequence shown here is derived from an EMBL/GenBank/DDBJ whole genome shotgun (WGS) entry which is preliminary data.</text>
</comment>
<proteinExistence type="predicted"/>
<sequence length="157" mass="18176">MLKIKDLEKKILFNMLEKGQRPIMKIAEDLGVTRQTVAKKIEQMHASGLFLSFFPKIEAEILGLSIQAYILMREDPRNECRKETEEIVQSYPQVSEFQRIFGKYDSIAKVLVKDNKELTDLVKKIHDLNGVKETETFIVHSTIKDKPEDPIKKILTT</sequence>
<dbReference type="InterPro" id="IPR036388">
    <property type="entry name" value="WH-like_DNA-bd_sf"/>
</dbReference>
<feature type="domain" description="Transcription regulator AsnC/Lrp ligand binding" evidence="1">
    <location>
        <begin position="82"/>
        <end position="141"/>
    </location>
</feature>
<dbReference type="GO" id="GO:0005829">
    <property type="term" value="C:cytosol"/>
    <property type="evidence" value="ECO:0007669"/>
    <property type="project" value="TreeGrafter"/>
</dbReference>
<dbReference type="InterPro" id="IPR019888">
    <property type="entry name" value="Tscrpt_reg_AsnC-like"/>
</dbReference>
<evidence type="ECO:0000313" key="2">
    <source>
        <dbReference type="EMBL" id="KON29292.1"/>
    </source>
</evidence>
<organism evidence="2 3">
    <name type="scientific">miscellaneous Crenarchaeota group-1 archaeon SG8-32-1</name>
    <dbReference type="NCBI Taxonomy" id="1685124"/>
    <lineage>
        <taxon>Archaea</taxon>
        <taxon>Candidatus Bathyarchaeota</taxon>
        <taxon>MCG-1</taxon>
    </lineage>
</organism>
<dbReference type="InterPro" id="IPR011008">
    <property type="entry name" value="Dimeric_a/b-barrel"/>
</dbReference>
<dbReference type="Pfam" id="PF01037">
    <property type="entry name" value="AsnC_trans_reg"/>
    <property type="match status" value="1"/>
</dbReference>
<dbReference type="GO" id="GO:0043565">
    <property type="term" value="F:sequence-specific DNA binding"/>
    <property type="evidence" value="ECO:0007669"/>
    <property type="project" value="TreeGrafter"/>
</dbReference>
<protein>
    <recommendedName>
        <fullName evidence="1">Transcription regulator AsnC/Lrp ligand binding domain-containing protein</fullName>
    </recommendedName>
</protein>
<evidence type="ECO:0000313" key="3">
    <source>
        <dbReference type="Proteomes" id="UP000037237"/>
    </source>
</evidence>
<dbReference type="InterPro" id="IPR036390">
    <property type="entry name" value="WH_DNA-bd_sf"/>
</dbReference>
<dbReference type="AlphaFoldDB" id="A0A0M0BKZ5"/>
<dbReference type="PANTHER" id="PTHR30154:SF34">
    <property type="entry name" value="TRANSCRIPTIONAL REGULATOR AZLB"/>
    <property type="match status" value="1"/>
</dbReference>
<dbReference type="PANTHER" id="PTHR30154">
    <property type="entry name" value="LEUCINE-RESPONSIVE REGULATORY PROTEIN"/>
    <property type="match status" value="1"/>
</dbReference>
<dbReference type="GO" id="GO:0043200">
    <property type="term" value="P:response to amino acid"/>
    <property type="evidence" value="ECO:0007669"/>
    <property type="project" value="TreeGrafter"/>
</dbReference>
<dbReference type="Gene3D" id="3.30.70.920">
    <property type="match status" value="1"/>
</dbReference>
<reference evidence="2 3" key="1">
    <citation type="submission" date="2015-06" db="EMBL/GenBank/DDBJ databases">
        <title>New insights into the roles of widespread benthic archaea in carbon and nitrogen cycling.</title>
        <authorList>
            <person name="Lazar C.S."/>
            <person name="Baker B.J."/>
            <person name="Seitz K.W."/>
            <person name="Hyde A.S."/>
            <person name="Dick G.J."/>
            <person name="Hinrichs K.-U."/>
            <person name="Teske A.P."/>
        </authorList>
    </citation>
    <scope>NUCLEOTIDE SEQUENCE [LARGE SCALE GENOMIC DNA]</scope>
    <source>
        <strain evidence="2">SG8-32-1</strain>
    </source>
</reference>
<gene>
    <name evidence="2" type="ORF">AC477_06070</name>
</gene>
<dbReference type="InterPro" id="IPR019887">
    <property type="entry name" value="Tscrpt_reg_AsnC/Lrp_C"/>
</dbReference>
<dbReference type="Proteomes" id="UP000037237">
    <property type="component" value="Unassembled WGS sequence"/>
</dbReference>
<accession>A0A0M0BKZ5</accession>
<dbReference type="EMBL" id="LFWU01000162">
    <property type="protein sequence ID" value="KON29292.1"/>
    <property type="molecule type" value="Genomic_DNA"/>
</dbReference>
<dbReference type="Gene3D" id="1.10.10.10">
    <property type="entry name" value="Winged helix-like DNA-binding domain superfamily/Winged helix DNA-binding domain"/>
    <property type="match status" value="1"/>
</dbReference>
<dbReference type="SUPFAM" id="SSF54909">
    <property type="entry name" value="Dimeric alpha+beta barrel"/>
    <property type="match status" value="1"/>
</dbReference>
<name>A0A0M0BKZ5_9ARCH</name>